<dbReference type="Pfam" id="PF13276">
    <property type="entry name" value="HTH_21"/>
    <property type="match status" value="1"/>
</dbReference>
<comment type="caution">
    <text evidence="2">The sequence shown here is derived from an EMBL/GenBank/DDBJ whole genome shotgun (WGS) entry which is preliminary data.</text>
</comment>
<name>A0A8J7M5V1_9RHOB</name>
<gene>
    <name evidence="2" type="ORF">H0I76_07370</name>
</gene>
<dbReference type="EMBL" id="JAEHHL010000003">
    <property type="protein sequence ID" value="MBK0399004.1"/>
    <property type="molecule type" value="Genomic_DNA"/>
</dbReference>
<evidence type="ECO:0000259" key="1">
    <source>
        <dbReference type="Pfam" id="PF13276"/>
    </source>
</evidence>
<reference evidence="2" key="1">
    <citation type="submission" date="2020-12" db="EMBL/GenBank/DDBJ databases">
        <title>Bacterial taxonomy.</title>
        <authorList>
            <person name="Pan X."/>
        </authorList>
    </citation>
    <scope>NUCLEOTIDE SEQUENCE</scope>
    <source>
        <strain evidence="2">M0105</strain>
    </source>
</reference>
<dbReference type="Proteomes" id="UP000655420">
    <property type="component" value="Unassembled WGS sequence"/>
</dbReference>
<sequence>MIELARQYRRYMSRRVTAMLGDAGWQVNHKRVTRIWRREGLRILPQKQPRRATLWLADGSYCVRRRLALSQAISGPMISSRTERITGVPTECSTSSMNTLGRR</sequence>
<feature type="domain" description="HTH-like" evidence="1">
    <location>
        <begin position="6"/>
        <end position="45"/>
    </location>
</feature>
<accession>A0A8J7M5V1</accession>
<evidence type="ECO:0000313" key="2">
    <source>
        <dbReference type="EMBL" id="MBK0399004.1"/>
    </source>
</evidence>
<dbReference type="AlphaFoldDB" id="A0A8J7M5V1"/>
<protein>
    <submittedName>
        <fullName evidence="2">Transposase</fullName>
    </submittedName>
</protein>
<proteinExistence type="predicted"/>
<keyword evidence="3" id="KW-1185">Reference proteome</keyword>
<dbReference type="InterPro" id="IPR025948">
    <property type="entry name" value="HTH-like_dom"/>
</dbReference>
<organism evidence="2 3">
    <name type="scientific">Thermohalobaculum xanthum</name>
    <dbReference type="NCBI Taxonomy" id="2753746"/>
    <lineage>
        <taxon>Bacteria</taxon>
        <taxon>Pseudomonadati</taxon>
        <taxon>Pseudomonadota</taxon>
        <taxon>Alphaproteobacteria</taxon>
        <taxon>Rhodobacterales</taxon>
        <taxon>Paracoccaceae</taxon>
        <taxon>Thermohalobaculum</taxon>
    </lineage>
</organism>
<evidence type="ECO:0000313" key="3">
    <source>
        <dbReference type="Proteomes" id="UP000655420"/>
    </source>
</evidence>